<keyword evidence="2" id="KW-1185">Reference proteome</keyword>
<evidence type="ECO:0000313" key="2">
    <source>
        <dbReference type="Proteomes" id="UP001202328"/>
    </source>
</evidence>
<dbReference type="GO" id="GO:0030674">
    <property type="term" value="F:protein-macromolecule adaptor activity"/>
    <property type="evidence" value="ECO:0007669"/>
    <property type="project" value="TreeGrafter"/>
</dbReference>
<dbReference type="GO" id="GO:0000793">
    <property type="term" value="C:condensed chromosome"/>
    <property type="evidence" value="ECO:0007669"/>
    <property type="project" value="TreeGrafter"/>
</dbReference>
<dbReference type="GO" id="GO:0007131">
    <property type="term" value="P:reciprocal meiotic recombination"/>
    <property type="evidence" value="ECO:0007669"/>
    <property type="project" value="TreeGrafter"/>
</dbReference>
<reference evidence="1" key="1">
    <citation type="submission" date="2022-04" db="EMBL/GenBank/DDBJ databases">
        <title>A functionally conserved STORR gene fusion in Papaver species that diverged 16.8 million years ago.</title>
        <authorList>
            <person name="Catania T."/>
        </authorList>
    </citation>
    <scope>NUCLEOTIDE SEQUENCE</scope>
    <source>
        <strain evidence="1">S-188037</strain>
    </source>
</reference>
<protein>
    <submittedName>
        <fullName evidence="1">Uncharacterized protein</fullName>
    </submittedName>
</protein>
<dbReference type="AlphaFoldDB" id="A0AAD4X659"/>
<dbReference type="EMBL" id="JAJJMB010016680">
    <property type="protein sequence ID" value="KAI3845290.1"/>
    <property type="molecule type" value="Genomic_DNA"/>
</dbReference>
<organism evidence="1 2">
    <name type="scientific">Papaver atlanticum</name>
    <dbReference type="NCBI Taxonomy" id="357466"/>
    <lineage>
        <taxon>Eukaryota</taxon>
        <taxon>Viridiplantae</taxon>
        <taxon>Streptophyta</taxon>
        <taxon>Embryophyta</taxon>
        <taxon>Tracheophyta</taxon>
        <taxon>Spermatophyta</taxon>
        <taxon>Magnoliopsida</taxon>
        <taxon>Ranunculales</taxon>
        <taxon>Papaveraceae</taxon>
        <taxon>Papaveroideae</taxon>
        <taxon>Papaver</taxon>
    </lineage>
</organism>
<comment type="caution">
    <text evidence="1">The sequence shown here is derived from an EMBL/GenBank/DDBJ whole genome shotgun (WGS) entry which is preliminary data.</text>
</comment>
<gene>
    <name evidence="1" type="ORF">MKW98_009356</name>
</gene>
<dbReference type="Proteomes" id="UP001202328">
    <property type="component" value="Unassembled WGS sequence"/>
</dbReference>
<evidence type="ECO:0000313" key="1">
    <source>
        <dbReference type="EMBL" id="KAI3845290.1"/>
    </source>
</evidence>
<proteinExistence type="predicted"/>
<name>A0AAD4X659_9MAGN</name>
<dbReference type="InterPro" id="IPR034566">
    <property type="entry name" value="MTOPVIB_plant"/>
</dbReference>
<accession>A0AAD4X659</accession>
<dbReference type="PANTHER" id="PTHR36722:SF1">
    <property type="entry name" value="TYPE 2 DNA TOPOISOMERASE 6 SUBUNIT B-LIKE"/>
    <property type="match status" value="1"/>
</dbReference>
<dbReference type="GO" id="GO:0042138">
    <property type="term" value="P:meiotic DNA double-strand break formation"/>
    <property type="evidence" value="ECO:0007669"/>
    <property type="project" value="InterPro"/>
</dbReference>
<dbReference type="PANTHER" id="PTHR36722">
    <property type="entry name" value="TYPE 2 DNA TOPOISOMERASE 6 SUBUNIT B-LIKE"/>
    <property type="match status" value="1"/>
</dbReference>
<sequence length="143" mass="16254">MFPQAQPKSYSERKLLKKALKLALDDMKERFSGVLLSAHALKIRNYAPDLAKSIAGLVLSSSDLDFLGECNSLLGLQSQEIDEQNFENHITDKITKVIEMNDRKPQKNKESVPFLFGDDSIHEEGWHEEEEDGGQDDFNILNF</sequence>